<dbReference type="AlphaFoldDB" id="A0A8H8QV80"/>
<dbReference type="Gene3D" id="3.40.50.720">
    <property type="entry name" value="NAD(P)-binding Rossmann-like Domain"/>
    <property type="match status" value="1"/>
</dbReference>
<dbReference type="SUPFAM" id="SSF51735">
    <property type="entry name" value="NAD(P)-binding Rossmann-fold domains"/>
    <property type="match status" value="1"/>
</dbReference>
<keyword evidence="5" id="KW-1185">Reference proteome</keyword>
<proteinExistence type="inferred from homology"/>
<keyword evidence="2" id="KW-0521">NADP</keyword>
<organism evidence="4 5">
    <name type="scientific">Lachnellula hyalina</name>
    <dbReference type="NCBI Taxonomy" id="1316788"/>
    <lineage>
        <taxon>Eukaryota</taxon>
        <taxon>Fungi</taxon>
        <taxon>Dikarya</taxon>
        <taxon>Ascomycota</taxon>
        <taxon>Pezizomycotina</taxon>
        <taxon>Leotiomycetes</taxon>
        <taxon>Helotiales</taxon>
        <taxon>Lachnaceae</taxon>
        <taxon>Lachnellula</taxon>
    </lineage>
</organism>
<name>A0A8H8QV80_9HELO</name>
<protein>
    <submittedName>
        <fullName evidence="4">Granaticin polyketide synthase putative ketoacyl reductase</fullName>
    </submittedName>
</protein>
<evidence type="ECO:0000256" key="1">
    <source>
        <dbReference type="ARBA" id="ARBA00006484"/>
    </source>
</evidence>
<evidence type="ECO:0000256" key="2">
    <source>
        <dbReference type="ARBA" id="ARBA00022857"/>
    </source>
</evidence>
<dbReference type="CDD" id="cd05233">
    <property type="entry name" value="SDR_c"/>
    <property type="match status" value="1"/>
</dbReference>
<reference evidence="4 5" key="1">
    <citation type="submission" date="2018-05" db="EMBL/GenBank/DDBJ databases">
        <title>Genome sequencing and assembly of the regulated plant pathogen Lachnellula willkommii and related sister species for the development of diagnostic species identification markers.</title>
        <authorList>
            <person name="Giroux E."/>
            <person name="Bilodeau G."/>
        </authorList>
    </citation>
    <scope>NUCLEOTIDE SEQUENCE [LARGE SCALE GENOMIC DNA]</scope>
    <source>
        <strain evidence="4 5">CBS 185.66</strain>
    </source>
</reference>
<dbReference type="GO" id="GO:0016491">
    <property type="term" value="F:oxidoreductase activity"/>
    <property type="evidence" value="ECO:0007669"/>
    <property type="project" value="UniProtKB-KW"/>
</dbReference>
<evidence type="ECO:0000313" key="4">
    <source>
        <dbReference type="EMBL" id="TVY22701.1"/>
    </source>
</evidence>
<evidence type="ECO:0000313" key="5">
    <source>
        <dbReference type="Proteomes" id="UP000431533"/>
    </source>
</evidence>
<dbReference type="PANTHER" id="PTHR43618:SF13">
    <property type="entry name" value="CHAIN DEHYDROGENASE, PUTATIVE (AFU_ORTHOLOGUE AFUA_1G17650)-RELATED"/>
    <property type="match status" value="1"/>
</dbReference>
<sequence>MPLSRVSVALVTASSAGLGAATAKALAASGVRVVINYNSNAEKANELLAELQALQPSPETDTDKKTPRFHAIRADVSQRSSLITLVEETIKVMGRLDLVVSNQGWTKIRDFFDLDDNVEESDWDMCFNMNVKSHLWAFHASRKYLEESEGSFITTASLAGVAPSGSSMAYSVTKAAQIHLVKSLAKISGPRIKVNSVSPGLLLTEWGRQFSPEKVEITTNKAVLKRTATVELLEENADFMRYRTLPTKYSAWRIAALRRERIL</sequence>
<dbReference type="Proteomes" id="UP000431533">
    <property type="component" value="Unassembled WGS sequence"/>
</dbReference>
<comment type="similarity">
    <text evidence="1">Belongs to the short-chain dehydrogenases/reductases (SDR) family.</text>
</comment>
<dbReference type="InterPro" id="IPR002347">
    <property type="entry name" value="SDR_fam"/>
</dbReference>
<dbReference type="InterPro" id="IPR036291">
    <property type="entry name" value="NAD(P)-bd_dom_sf"/>
</dbReference>
<keyword evidence="3" id="KW-0560">Oxidoreductase</keyword>
<comment type="caution">
    <text evidence="4">The sequence shown here is derived from an EMBL/GenBank/DDBJ whole genome shotgun (WGS) entry which is preliminary data.</text>
</comment>
<accession>A0A8H8QV80</accession>
<dbReference type="EMBL" id="QGMH01000239">
    <property type="protein sequence ID" value="TVY22701.1"/>
    <property type="molecule type" value="Genomic_DNA"/>
</dbReference>
<dbReference type="PANTHER" id="PTHR43618">
    <property type="entry name" value="7-ALPHA-HYDROXYSTEROID DEHYDROGENASE"/>
    <property type="match status" value="1"/>
</dbReference>
<dbReference type="OrthoDB" id="37659at2759"/>
<dbReference type="PRINTS" id="PR00081">
    <property type="entry name" value="GDHRDH"/>
</dbReference>
<dbReference type="GeneID" id="41987862"/>
<evidence type="ECO:0000256" key="3">
    <source>
        <dbReference type="ARBA" id="ARBA00023002"/>
    </source>
</evidence>
<dbReference type="Pfam" id="PF00106">
    <property type="entry name" value="adh_short"/>
    <property type="match status" value="1"/>
</dbReference>
<gene>
    <name evidence="4" type="ORF">LHYA1_G007664</name>
</gene>
<dbReference type="RefSeq" id="XP_031001489.1">
    <property type="nucleotide sequence ID" value="XM_031152593.1"/>
</dbReference>
<dbReference type="InterPro" id="IPR052178">
    <property type="entry name" value="Sec_Metab_Biosynth_SDR"/>
</dbReference>